<sequence length="347" mass="38564">MVPSRSNNKIARLLRSSSSSGVLRPSSSGPRPTGDSFPGEEEENTAGPPLGGGMSMPISRYFLRRLLIHVCRSDEKTNGGLSTDGELHQIPVAELGPILQLETRNPSFNSGRVPLMESRVAARKSCVAVERRGSGGAGRRRRAAPPRRRRLGPGRAPWRLLPAEVVRLRRHVGHLLFPLPLVFFVSGFHRDGEVLTAVSGVRRHHRLRRRLWVFTVRRLVARPKPVPPASLRQGEDLLDAGRLFGGGTGAWRWEGDPLRLLRGGRWRRQRWRRQRRRRLRLRTRGPEADVARGGRLWESEIILARTGEEAEPICGARPLSDDGSGSDCEAGGAARGLGLERGTELRE</sequence>
<keyword evidence="3" id="KW-1185">Reference proteome</keyword>
<feature type="region of interest" description="Disordered" evidence="1">
    <location>
        <begin position="313"/>
        <end position="347"/>
    </location>
</feature>
<reference evidence="2 3" key="1">
    <citation type="submission" date="2019-03" db="EMBL/GenBank/DDBJ databases">
        <title>First draft genome of Liparis tanakae, snailfish: a comprehensive survey of snailfish specific genes.</title>
        <authorList>
            <person name="Kim W."/>
            <person name="Song I."/>
            <person name="Jeong J.-H."/>
            <person name="Kim D."/>
            <person name="Kim S."/>
            <person name="Ryu S."/>
            <person name="Song J.Y."/>
            <person name="Lee S.K."/>
        </authorList>
    </citation>
    <scope>NUCLEOTIDE SEQUENCE [LARGE SCALE GENOMIC DNA]</scope>
    <source>
        <tissue evidence="2">Muscle</tissue>
    </source>
</reference>
<comment type="caution">
    <text evidence="2">The sequence shown here is derived from an EMBL/GenBank/DDBJ whole genome shotgun (WGS) entry which is preliminary data.</text>
</comment>
<feature type="region of interest" description="Disordered" evidence="1">
    <location>
        <begin position="1"/>
        <end position="54"/>
    </location>
</feature>
<feature type="compositionally biased region" description="Low complexity" evidence="1">
    <location>
        <begin position="13"/>
        <end position="32"/>
    </location>
</feature>
<feature type="compositionally biased region" description="Basic residues" evidence="1">
    <location>
        <begin position="138"/>
        <end position="152"/>
    </location>
</feature>
<proteinExistence type="predicted"/>
<dbReference type="AlphaFoldDB" id="A0A4Z2H7Z7"/>
<evidence type="ECO:0000256" key="1">
    <source>
        <dbReference type="SAM" id="MobiDB-lite"/>
    </source>
</evidence>
<gene>
    <name evidence="2" type="ORF">EYF80_028752</name>
</gene>
<protein>
    <submittedName>
        <fullName evidence="2">Uncharacterized protein</fullName>
    </submittedName>
</protein>
<organism evidence="2 3">
    <name type="scientific">Liparis tanakae</name>
    <name type="common">Tanaka's snailfish</name>
    <dbReference type="NCBI Taxonomy" id="230148"/>
    <lineage>
        <taxon>Eukaryota</taxon>
        <taxon>Metazoa</taxon>
        <taxon>Chordata</taxon>
        <taxon>Craniata</taxon>
        <taxon>Vertebrata</taxon>
        <taxon>Euteleostomi</taxon>
        <taxon>Actinopterygii</taxon>
        <taxon>Neopterygii</taxon>
        <taxon>Teleostei</taxon>
        <taxon>Neoteleostei</taxon>
        <taxon>Acanthomorphata</taxon>
        <taxon>Eupercaria</taxon>
        <taxon>Perciformes</taxon>
        <taxon>Cottioidei</taxon>
        <taxon>Cottales</taxon>
        <taxon>Liparidae</taxon>
        <taxon>Liparis</taxon>
    </lineage>
</organism>
<accession>A0A4Z2H7Z7</accession>
<feature type="region of interest" description="Disordered" evidence="1">
    <location>
        <begin position="131"/>
        <end position="153"/>
    </location>
</feature>
<evidence type="ECO:0000313" key="2">
    <source>
        <dbReference type="EMBL" id="TNN60974.1"/>
    </source>
</evidence>
<dbReference type="EMBL" id="SRLO01000323">
    <property type="protein sequence ID" value="TNN60974.1"/>
    <property type="molecule type" value="Genomic_DNA"/>
</dbReference>
<dbReference type="Proteomes" id="UP000314294">
    <property type="component" value="Unassembled WGS sequence"/>
</dbReference>
<evidence type="ECO:0000313" key="3">
    <source>
        <dbReference type="Proteomes" id="UP000314294"/>
    </source>
</evidence>
<name>A0A4Z2H7Z7_9TELE</name>